<name>A0A8J6DJW2_GALPY</name>
<organism evidence="15 16">
    <name type="scientific">Galemys pyrenaicus</name>
    <name type="common">Iberian desman</name>
    <name type="synonym">Pyrenean desman</name>
    <dbReference type="NCBI Taxonomy" id="202257"/>
    <lineage>
        <taxon>Eukaryota</taxon>
        <taxon>Metazoa</taxon>
        <taxon>Chordata</taxon>
        <taxon>Craniata</taxon>
        <taxon>Vertebrata</taxon>
        <taxon>Euteleostomi</taxon>
        <taxon>Mammalia</taxon>
        <taxon>Eutheria</taxon>
        <taxon>Laurasiatheria</taxon>
        <taxon>Eulipotyphla</taxon>
        <taxon>Talpidae</taxon>
        <taxon>Galemys</taxon>
    </lineage>
</organism>
<protein>
    <recommendedName>
        <fullName evidence="7">Insulin-like growth factor-binding protein-like 1</fullName>
    </recommendedName>
    <alternativeName>
        <fullName evidence="9">IGFBP-related protein 10</fullName>
    </alternativeName>
    <alternativeName>
        <fullName evidence="8">Insulin-like growth factor-binding-related protein 4</fullName>
    </alternativeName>
</protein>
<evidence type="ECO:0000256" key="7">
    <source>
        <dbReference type="ARBA" id="ARBA00073249"/>
    </source>
</evidence>
<evidence type="ECO:0000256" key="3">
    <source>
        <dbReference type="ARBA" id="ARBA00022729"/>
    </source>
</evidence>
<comment type="subcellular location">
    <subcellularLocation>
        <location evidence="1">Secreted</location>
    </subcellularLocation>
</comment>
<dbReference type="FunFam" id="2.60.40.10:FF:000763">
    <property type="entry name" value="Insulin-like growth factor binding protein 7"/>
    <property type="match status" value="1"/>
</dbReference>
<evidence type="ECO:0000256" key="6">
    <source>
        <dbReference type="ARBA" id="ARBA00023319"/>
    </source>
</evidence>
<dbReference type="SUPFAM" id="SSF48726">
    <property type="entry name" value="Immunoglobulin"/>
    <property type="match status" value="1"/>
</dbReference>
<dbReference type="SMART" id="SM00408">
    <property type="entry name" value="IGc2"/>
    <property type="match status" value="1"/>
</dbReference>
<gene>
    <name evidence="15" type="ORF">J0S82_002360</name>
</gene>
<feature type="compositionally biased region" description="Polar residues" evidence="10">
    <location>
        <begin position="250"/>
        <end position="260"/>
    </location>
</feature>
<dbReference type="SUPFAM" id="SSF100895">
    <property type="entry name" value="Kazal-type serine protease inhibitors"/>
    <property type="match status" value="1"/>
</dbReference>
<dbReference type="GO" id="GO:0009966">
    <property type="term" value="P:regulation of signal transduction"/>
    <property type="evidence" value="ECO:0007669"/>
    <property type="project" value="TreeGrafter"/>
</dbReference>
<evidence type="ECO:0000259" key="14">
    <source>
        <dbReference type="PROSITE" id="PS51465"/>
    </source>
</evidence>
<sequence length="274" mass="28965">MPRSPLLFPLLLLLLPPLAPGFGLRGTGDRRPECGPCRPERCPAPAHCPAPWIAARDECGCCMRCLGADGASCGGRAGARCGPGLVCASRAAGTAPEGTGLCVCAQRGAVCGSDGRSYPSVCALRLRARHALRAHLGHLHKARDGPCEFAPVVVIPPRSVHNATGAQVYLSCEVRAVPSPVITWRKVTQSPEGTQVLEDLPGDHVNIAVQVRGGPSDHETTAWILISPLRKEDEGVYQCHSANMLGEAQSRSTVTVTEPSRYQAPRLPALEGRL</sequence>
<comment type="caution">
    <text evidence="15">The sequence shown here is derived from an EMBL/GenBank/DDBJ whole genome shotgun (WGS) entry which is preliminary data.</text>
</comment>
<dbReference type="PIRSF" id="PIRSF018239">
    <property type="entry name" value="IGFBP_rP_mac25"/>
    <property type="match status" value="1"/>
</dbReference>
<dbReference type="PROSITE" id="PS51323">
    <property type="entry name" value="IGFBP_N_2"/>
    <property type="match status" value="1"/>
</dbReference>
<dbReference type="GO" id="GO:0005520">
    <property type="term" value="F:insulin-like growth factor binding"/>
    <property type="evidence" value="ECO:0007669"/>
    <property type="project" value="InterPro"/>
</dbReference>
<feature type="signal peptide" evidence="11">
    <location>
        <begin position="1"/>
        <end position="21"/>
    </location>
</feature>
<feature type="region of interest" description="Disordered" evidence="10">
    <location>
        <begin position="250"/>
        <end position="274"/>
    </location>
</feature>
<evidence type="ECO:0000256" key="5">
    <source>
        <dbReference type="ARBA" id="ARBA00023180"/>
    </source>
</evidence>
<dbReference type="Proteomes" id="UP000700334">
    <property type="component" value="Unassembled WGS sequence"/>
</dbReference>
<dbReference type="InterPro" id="IPR007110">
    <property type="entry name" value="Ig-like_dom"/>
</dbReference>
<dbReference type="Pfam" id="PF07648">
    <property type="entry name" value="Kazal_2"/>
    <property type="match status" value="1"/>
</dbReference>
<dbReference type="SMART" id="SM00409">
    <property type="entry name" value="IG"/>
    <property type="match status" value="1"/>
</dbReference>
<feature type="domain" description="Ig-like" evidence="12">
    <location>
        <begin position="151"/>
        <end position="257"/>
    </location>
</feature>
<dbReference type="EMBL" id="JAGFMF010011802">
    <property type="protein sequence ID" value="KAG8512212.1"/>
    <property type="molecule type" value="Genomic_DNA"/>
</dbReference>
<dbReference type="Gene3D" id="3.30.60.30">
    <property type="match status" value="1"/>
</dbReference>
<dbReference type="GO" id="GO:0001558">
    <property type="term" value="P:regulation of cell growth"/>
    <property type="evidence" value="ECO:0007669"/>
    <property type="project" value="InterPro"/>
</dbReference>
<evidence type="ECO:0000256" key="2">
    <source>
        <dbReference type="ARBA" id="ARBA00022525"/>
    </source>
</evidence>
<dbReference type="InterPro" id="IPR000867">
    <property type="entry name" value="IGFBP-like"/>
</dbReference>
<dbReference type="InterPro" id="IPR003598">
    <property type="entry name" value="Ig_sub2"/>
</dbReference>
<keyword evidence="6" id="KW-0393">Immunoglobulin domain</keyword>
<dbReference type="PANTHER" id="PTHR14186">
    <property type="entry name" value="INSULIN-LIKE GROWTH FACTOR BINDING PROTEIN-RELATED"/>
    <property type="match status" value="1"/>
</dbReference>
<feature type="domain" description="Kazal-like" evidence="14">
    <location>
        <begin position="110"/>
        <end position="149"/>
    </location>
</feature>
<dbReference type="InterPro" id="IPR013098">
    <property type="entry name" value="Ig_I-set"/>
</dbReference>
<evidence type="ECO:0000256" key="10">
    <source>
        <dbReference type="SAM" id="MobiDB-lite"/>
    </source>
</evidence>
<dbReference type="AlphaFoldDB" id="A0A8J6DJW2"/>
<dbReference type="InterPro" id="IPR011390">
    <property type="entry name" value="IGFBP_rP_mac25"/>
</dbReference>
<dbReference type="InterPro" id="IPR013783">
    <property type="entry name" value="Ig-like_fold"/>
</dbReference>
<dbReference type="FunFam" id="4.10.40.20:FF:000009">
    <property type="entry name" value="Insulin like growth factor binding protein like 1"/>
    <property type="match status" value="1"/>
</dbReference>
<dbReference type="Gene3D" id="4.10.40.20">
    <property type="match status" value="1"/>
</dbReference>
<dbReference type="InterPro" id="IPR009030">
    <property type="entry name" value="Growth_fac_rcpt_cys_sf"/>
</dbReference>
<proteinExistence type="predicted"/>
<dbReference type="SMART" id="SM00280">
    <property type="entry name" value="KAZAL"/>
    <property type="match status" value="1"/>
</dbReference>
<dbReference type="InterPro" id="IPR036179">
    <property type="entry name" value="Ig-like_dom_sf"/>
</dbReference>
<dbReference type="GO" id="GO:0005615">
    <property type="term" value="C:extracellular space"/>
    <property type="evidence" value="ECO:0007669"/>
    <property type="project" value="TreeGrafter"/>
</dbReference>
<keyword evidence="4" id="KW-1015">Disulfide bond</keyword>
<feature type="chain" id="PRO_5035226721" description="Insulin-like growth factor-binding protein-like 1" evidence="11">
    <location>
        <begin position="22"/>
        <end position="274"/>
    </location>
</feature>
<dbReference type="CDD" id="cd00104">
    <property type="entry name" value="KAZAL_FS"/>
    <property type="match status" value="1"/>
</dbReference>
<dbReference type="SUPFAM" id="SSF57184">
    <property type="entry name" value="Growth factor receptor domain"/>
    <property type="match status" value="1"/>
</dbReference>
<keyword evidence="2" id="KW-0964">Secreted</keyword>
<evidence type="ECO:0000256" key="9">
    <source>
        <dbReference type="ARBA" id="ARBA00079232"/>
    </source>
</evidence>
<reference evidence="15" key="1">
    <citation type="journal article" date="2021" name="Evol. Appl.">
        <title>The genome of the Pyrenean desman and the effects of bottlenecks and inbreeding on the genomic landscape of an endangered species.</title>
        <authorList>
            <person name="Escoda L."/>
            <person name="Castresana J."/>
        </authorList>
    </citation>
    <scope>NUCLEOTIDE SEQUENCE</scope>
    <source>
        <strain evidence="15">IBE-C5619</strain>
    </source>
</reference>
<evidence type="ECO:0000313" key="15">
    <source>
        <dbReference type="EMBL" id="KAG8512212.1"/>
    </source>
</evidence>
<evidence type="ECO:0000256" key="1">
    <source>
        <dbReference type="ARBA" id="ARBA00004613"/>
    </source>
</evidence>
<feature type="domain" description="IGFBP N-terminal" evidence="13">
    <location>
        <begin position="30"/>
        <end position="105"/>
    </location>
</feature>
<evidence type="ECO:0000256" key="4">
    <source>
        <dbReference type="ARBA" id="ARBA00023157"/>
    </source>
</evidence>
<dbReference type="OrthoDB" id="10012075at2759"/>
<dbReference type="PROSITE" id="PS51465">
    <property type="entry name" value="KAZAL_2"/>
    <property type="match status" value="1"/>
</dbReference>
<dbReference type="Pfam" id="PF00219">
    <property type="entry name" value="IGFBP"/>
    <property type="match status" value="1"/>
</dbReference>
<dbReference type="PANTHER" id="PTHR14186:SF16">
    <property type="entry name" value="INSULIN-LIKE GROWTH FACTOR-BINDING PROTEIN-LIKE 1"/>
    <property type="match status" value="1"/>
</dbReference>
<dbReference type="Gene3D" id="2.60.40.10">
    <property type="entry name" value="Immunoglobulins"/>
    <property type="match status" value="1"/>
</dbReference>
<keyword evidence="3 11" id="KW-0732">Signal</keyword>
<dbReference type="InterPro" id="IPR003599">
    <property type="entry name" value="Ig_sub"/>
</dbReference>
<keyword evidence="5" id="KW-0325">Glycoprotein</keyword>
<evidence type="ECO:0000256" key="8">
    <source>
        <dbReference type="ARBA" id="ARBA00077280"/>
    </source>
</evidence>
<dbReference type="InterPro" id="IPR036058">
    <property type="entry name" value="Kazal_dom_sf"/>
</dbReference>
<dbReference type="Pfam" id="PF07679">
    <property type="entry name" value="I-set"/>
    <property type="match status" value="1"/>
</dbReference>
<dbReference type="InterPro" id="IPR002350">
    <property type="entry name" value="Kazal_dom"/>
</dbReference>
<accession>A0A8J6DJW2</accession>
<keyword evidence="16" id="KW-1185">Reference proteome</keyword>
<evidence type="ECO:0000256" key="11">
    <source>
        <dbReference type="SAM" id="SignalP"/>
    </source>
</evidence>
<evidence type="ECO:0000313" key="16">
    <source>
        <dbReference type="Proteomes" id="UP000700334"/>
    </source>
</evidence>
<evidence type="ECO:0000259" key="12">
    <source>
        <dbReference type="PROSITE" id="PS50835"/>
    </source>
</evidence>
<evidence type="ECO:0000259" key="13">
    <source>
        <dbReference type="PROSITE" id="PS51323"/>
    </source>
</evidence>
<dbReference type="PROSITE" id="PS50835">
    <property type="entry name" value="IG_LIKE"/>
    <property type="match status" value="1"/>
</dbReference>